<evidence type="ECO:0000313" key="3">
    <source>
        <dbReference type="Proteomes" id="UP000001591"/>
    </source>
</evidence>
<feature type="region of interest" description="Disordered" evidence="1">
    <location>
        <begin position="1"/>
        <end position="24"/>
    </location>
</feature>
<reference evidence="2 3" key="1">
    <citation type="journal article" date="2010" name="BMC Genomics">
        <title>Metabolic flexibility revealed in the genome of the cyst-forming alpha-1 proteobacterium Rhodospirillum centenum.</title>
        <authorList>
            <person name="Lu Y.K."/>
            <person name="Marden J."/>
            <person name="Han M."/>
            <person name="Swingley W.D."/>
            <person name="Mastrian S.D."/>
            <person name="Chowdhury S.R."/>
            <person name="Hao J."/>
            <person name="Helmy T."/>
            <person name="Kim S."/>
            <person name="Kurdoglu A.A."/>
            <person name="Matthies H.J."/>
            <person name="Rollo D."/>
            <person name="Stothard P."/>
            <person name="Blankenship R.E."/>
            <person name="Bauer C.E."/>
            <person name="Touchman J.W."/>
        </authorList>
    </citation>
    <scope>NUCLEOTIDE SEQUENCE [LARGE SCALE GENOMIC DNA]</scope>
    <source>
        <strain evidence="3">ATCC 51521 / SW</strain>
    </source>
</reference>
<dbReference type="AlphaFoldDB" id="B6IWH5"/>
<keyword evidence="3" id="KW-1185">Reference proteome</keyword>
<dbReference type="HOGENOM" id="CLU_2438766_0_0_5"/>
<dbReference type="Proteomes" id="UP000001591">
    <property type="component" value="Chromosome"/>
</dbReference>
<gene>
    <name evidence="2" type="ordered locus">RC1_3287</name>
</gene>
<dbReference type="KEGG" id="rce:RC1_3287"/>
<feature type="region of interest" description="Disordered" evidence="1">
    <location>
        <begin position="37"/>
        <end position="66"/>
    </location>
</feature>
<sequence length="90" mass="9569">MPEDRRDHQGPVHHESTQHSASSRGLFLFVPGTLTVPPLARQNPGRPVAPDDRPVDGGVRGTGPGRRPWCVVASLHTVVSGALMAAMVCL</sequence>
<evidence type="ECO:0000256" key="1">
    <source>
        <dbReference type="SAM" id="MobiDB-lite"/>
    </source>
</evidence>
<feature type="compositionally biased region" description="Basic and acidic residues" evidence="1">
    <location>
        <begin position="1"/>
        <end position="17"/>
    </location>
</feature>
<evidence type="ECO:0000313" key="2">
    <source>
        <dbReference type="EMBL" id="ACJ00649.1"/>
    </source>
</evidence>
<dbReference type="EMBL" id="CP000613">
    <property type="protein sequence ID" value="ACJ00649.1"/>
    <property type="molecule type" value="Genomic_DNA"/>
</dbReference>
<accession>B6IWH5</accession>
<dbReference type="STRING" id="414684.RC1_3287"/>
<proteinExistence type="predicted"/>
<organism evidence="2 3">
    <name type="scientific">Rhodospirillum centenum (strain ATCC 51521 / SW)</name>
    <dbReference type="NCBI Taxonomy" id="414684"/>
    <lineage>
        <taxon>Bacteria</taxon>
        <taxon>Pseudomonadati</taxon>
        <taxon>Pseudomonadota</taxon>
        <taxon>Alphaproteobacteria</taxon>
        <taxon>Rhodospirillales</taxon>
        <taxon>Rhodospirillaceae</taxon>
        <taxon>Rhodospirillum</taxon>
    </lineage>
</organism>
<protein>
    <submittedName>
        <fullName evidence="2">Uncharacterized protein</fullName>
    </submittedName>
</protein>
<name>B6IWH5_RHOCS</name>